<evidence type="ECO:0000313" key="2">
    <source>
        <dbReference type="EMBL" id="QIW89117.1"/>
    </source>
</evidence>
<keyword evidence="1" id="KW-0175">Coiled coil</keyword>
<evidence type="ECO:0000256" key="1">
    <source>
        <dbReference type="SAM" id="Coils"/>
    </source>
</evidence>
<gene>
    <name evidence="2" type="ORF">TwortDSMZ_118</name>
</gene>
<name>A0A6H0X5K5_BPTWO</name>
<dbReference type="RefSeq" id="YP_238572.1">
    <property type="nucleotide sequence ID" value="NC_007021.1"/>
</dbReference>
<dbReference type="OrthoDB" id="10903at10239"/>
<accession>A0A6H0X5K5</accession>
<protein>
    <submittedName>
        <fullName evidence="2">Virion component</fullName>
    </submittedName>
</protein>
<sequence length="177" mass="20958">MRHIIEQPSGLLSYLNSINNDTRHLNFNILDEELMFVSRFYTPRLQLSELALKTLKEIQEDKIPKKERYFNTNTIPEKVKNSSLQLQNPRVYYILQIIILEAYAIVNCFLENPENLVYLTDKDMDIVVRNIAYTIDYLTDFEEYNSLVLDLRQLEMNLNNVKLQLPLLKKEVVTNEV</sequence>
<evidence type="ECO:0000313" key="3">
    <source>
        <dbReference type="Proteomes" id="UP000503318"/>
    </source>
</evidence>
<organismHost>
    <name type="scientific">Twortvirus twort</name>
    <dbReference type="NCBI Taxonomy" id="55510"/>
</organismHost>
<dbReference type="EMBL" id="MT151386">
    <property type="protein sequence ID" value="QIW89117.1"/>
    <property type="molecule type" value="Genomic_DNA"/>
</dbReference>
<feature type="coiled-coil region" evidence="1">
    <location>
        <begin position="144"/>
        <end position="171"/>
    </location>
</feature>
<dbReference type="Proteomes" id="UP000503318">
    <property type="component" value="Segment"/>
</dbReference>
<dbReference type="KEGG" id="vg:5130341"/>
<proteinExistence type="predicted"/>
<reference evidence="2 3" key="1">
    <citation type="submission" date="2020-03" db="EMBL/GenBank/DDBJ databases">
        <title>Variable regions in the genome of staphylococcal bacteriophage Twort.</title>
        <authorList>
            <person name="Glowacka-Rutkowska A."/>
            <person name="Gawor J."/>
            <person name="Lobocka M."/>
        </authorList>
    </citation>
    <scope>NUCLEOTIDE SEQUENCE [LARGE SCALE GENOMIC DNA]</scope>
</reference>
<organism evidence="2 3">
    <name type="scientific">Staphylococcus phage Twort (strain DSM 17442 / HER 48)</name>
    <name type="common">Bacteriophage Twort</name>
    <dbReference type="NCBI Taxonomy" id="2908167"/>
    <lineage>
        <taxon>Viruses</taxon>
        <taxon>Duplodnaviria</taxon>
        <taxon>Heunggongvirae</taxon>
        <taxon>Uroviricota</taxon>
        <taxon>Caudoviricetes</taxon>
        <taxon>Herelleviridae</taxon>
        <taxon>Twortvirinae</taxon>
        <taxon>Twortvirus</taxon>
        <taxon>Twortvirus twort</taxon>
    </lineage>
</organism>